<sequence length="171" mass="19033">MPDMQAEPTQPQAGDATLAGPAQWQAALLACIGAAAAAPESPLVFCSPRFADWPLSQTPVLQALQHWAGRNRRLVLIANEFDTLVRQQPRFLAWRQQWDAIITGRKVMRSFQNDTPSFAWCPAYSVWLTNAERLRGIAGTDAAWRSQLAELVDEWRERRSVNGFAASTLGL</sequence>
<dbReference type="EMBL" id="RDQO01000001">
    <property type="protein sequence ID" value="RMX07687.1"/>
    <property type="molecule type" value="Genomic_DNA"/>
</dbReference>
<evidence type="ECO:0000313" key="2">
    <source>
        <dbReference type="Proteomes" id="UP000278006"/>
    </source>
</evidence>
<gene>
    <name evidence="1" type="ORF">D8I35_00655</name>
</gene>
<dbReference type="AlphaFoldDB" id="A0A3M6QXF1"/>
<comment type="caution">
    <text evidence="1">The sequence shown here is derived from an EMBL/GenBank/DDBJ whole genome shotgun (WGS) entry which is preliminary data.</text>
</comment>
<protein>
    <submittedName>
        <fullName evidence="1">Uncharacterized protein</fullName>
    </submittedName>
</protein>
<proteinExistence type="predicted"/>
<reference evidence="1 2" key="1">
    <citation type="submission" date="2018-10" db="EMBL/GenBank/DDBJ databases">
        <title>Draft genome of Cortibacter populi DSM10536.</title>
        <authorList>
            <person name="Bernier A.-M."/>
            <person name="Bernard K."/>
        </authorList>
    </citation>
    <scope>NUCLEOTIDE SEQUENCE [LARGE SCALE GENOMIC DNA]</scope>
    <source>
        <strain evidence="1 2">DSM 105136</strain>
    </source>
</reference>
<keyword evidence="2" id="KW-1185">Reference proteome</keyword>
<name>A0A3M6QXF1_9BURK</name>
<evidence type="ECO:0000313" key="1">
    <source>
        <dbReference type="EMBL" id="RMX07687.1"/>
    </source>
</evidence>
<accession>A0A3M6QXF1</accession>
<organism evidence="1 2">
    <name type="scientific">Corticibacter populi</name>
    <dbReference type="NCBI Taxonomy" id="1550736"/>
    <lineage>
        <taxon>Bacteria</taxon>
        <taxon>Pseudomonadati</taxon>
        <taxon>Pseudomonadota</taxon>
        <taxon>Betaproteobacteria</taxon>
        <taxon>Burkholderiales</taxon>
        <taxon>Comamonadaceae</taxon>
        <taxon>Corticibacter</taxon>
    </lineage>
</organism>
<dbReference type="Proteomes" id="UP000278006">
    <property type="component" value="Unassembled WGS sequence"/>
</dbReference>